<evidence type="ECO:0000313" key="3">
    <source>
        <dbReference type="Proteomes" id="UP001146120"/>
    </source>
</evidence>
<dbReference type="Proteomes" id="UP001146120">
    <property type="component" value="Unassembled WGS sequence"/>
</dbReference>
<feature type="compositionally biased region" description="Low complexity" evidence="1">
    <location>
        <begin position="89"/>
        <end position="110"/>
    </location>
</feature>
<keyword evidence="3" id="KW-1185">Reference proteome</keyword>
<evidence type="ECO:0000256" key="1">
    <source>
        <dbReference type="SAM" id="MobiDB-lite"/>
    </source>
</evidence>
<dbReference type="PANTHER" id="PTHR37332">
    <property type="entry name" value="EXPRESSED PROTEIN"/>
    <property type="match status" value="1"/>
</dbReference>
<gene>
    <name evidence="2" type="ORF">N0F65_004939</name>
</gene>
<proteinExistence type="predicted"/>
<dbReference type="AlphaFoldDB" id="A0AAV2YZD0"/>
<evidence type="ECO:0000313" key="2">
    <source>
        <dbReference type="EMBL" id="DAZ98502.1"/>
    </source>
</evidence>
<name>A0AAV2YZD0_9STRA</name>
<reference evidence="2" key="2">
    <citation type="journal article" date="2023" name="Microbiol Resour">
        <title>Decontamination and Annotation of the Draft Genome Sequence of the Oomycete Lagenidium giganteum ARSEF 373.</title>
        <authorList>
            <person name="Morgan W.R."/>
            <person name="Tartar A."/>
        </authorList>
    </citation>
    <scope>NUCLEOTIDE SEQUENCE</scope>
    <source>
        <strain evidence="2">ARSEF 373</strain>
    </source>
</reference>
<comment type="caution">
    <text evidence="2">The sequence shown here is derived from an EMBL/GenBank/DDBJ whole genome shotgun (WGS) entry which is preliminary data.</text>
</comment>
<organism evidence="2 3">
    <name type="scientific">Lagenidium giganteum</name>
    <dbReference type="NCBI Taxonomy" id="4803"/>
    <lineage>
        <taxon>Eukaryota</taxon>
        <taxon>Sar</taxon>
        <taxon>Stramenopiles</taxon>
        <taxon>Oomycota</taxon>
        <taxon>Peronosporomycetes</taxon>
        <taxon>Pythiales</taxon>
        <taxon>Pythiaceae</taxon>
    </lineage>
</organism>
<reference evidence="2" key="1">
    <citation type="submission" date="2022-11" db="EMBL/GenBank/DDBJ databases">
        <authorList>
            <person name="Morgan W.R."/>
            <person name="Tartar A."/>
        </authorList>
    </citation>
    <scope>NUCLEOTIDE SEQUENCE</scope>
    <source>
        <strain evidence="2">ARSEF 373</strain>
    </source>
</reference>
<feature type="region of interest" description="Disordered" evidence="1">
    <location>
        <begin position="1"/>
        <end position="59"/>
    </location>
</feature>
<feature type="region of interest" description="Disordered" evidence="1">
    <location>
        <begin position="89"/>
        <end position="123"/>
    </location>
</feature>
<sequence>MDHGEEGNAEAPPRSGSRSNSLTGSAALDDDSNLSNRTLSDDIPSPVHRLQGSASSAAMSLASAAKSKLSIGGRKLLSPLTAAASAANNAAQGSTKSASTESTATPASSTDDPLSPTPAADSAQAFRQVSVQQRMQILEELVQYRRSDWNYLKAMHEGSNYWFNIALLREQQVLAHLGEKQTLRRSLQFYYLGLGLGKIIGELQHPQFLAMEGCQLLEELEFYFSSTTVQSMVRSMFTGLELLVAHACA</sequence>
<accession>A0AAV2YZD0</accession>
<protein>
    <submittedName>
        <fullName evidence="2">Uncharacterized protein</fullName>
    </submittedName>
</protein>
<dbReference type="EMBL" id="DAKRPA010000105">
    <property type="protein sequence ID" value="DAZ98502.1"/>
    <property type="molecule type" value="Genomic_DNA"/>
</dbReference>
<dbReference type="PANTHER" id="PTHR37332:SF1">
    <property type="entry name" value="ELMO DOMAIN-CONTAINING PROTEIN"/>
    <property type="match status" value="1"/>
</dbReference>